<keyword evidence="2" id="KW-0520">NAD</keyword>
<name>A0A9W6HRS6_9MICO</name>
<keyword evidence="6" id="KW-1185">Reference proteome</keyword>
<dbReference type="Gene3D" id="3.40.50.720">
    <property type="entry name" value="NAD(P)-binding Rossmann-like Domain"/>
    <property type="match status" value="1"/>
</dbReference>
<reference evidence="5" key="2">
    <citation type="submission" date="2023-01" db="EMBL/GenBank/DDBJ databases">
        <authorList>
            <person name="Sun Q."/>
            <person name="Evtushenko L."/>
        </authorList>
    </citation>
    <scope>NUCLEOTIDE SEQUENCE</scope>
    <source>
        <strain evidence="5">VKM Ac-1958</strain>
    </source>
</reference>
<evidence type="ECO:0000313" key="5">
    <source>
        <dbReference type="EMBL" id="GLK01338.1"/>
    </source>
</evidence>
<dbReference type="InterPro" id="IPR050463">
    <property type="entry name" value="Gfo/Idh/MocA_oxidrdct_glycsds"/>
</dbReference>
<keyword evidence="1" id="KW-0560">Oxidoreductase</keyword>
<evidence type="ECO:0000256" key="2">
    <source>
        <dbReference type="ARBA" id="ARBA00023027"/>
    </source>
</evidence>
<dbReference type="PANTHER" id="PTHR43818:SF11">
    <property type="entry name" value="BCDNA.GH03377"/>
    <property type="match status" value="1"/>
</dbReference>
<protein>
    <submittedName>
        <fullName evidence="5">Dehydrogenase</fullName>
    </submittedName>
</protein>
<dbReference type="SUPFAM" id="SSF51735">
    <property type="entry name" value="NAD(P)-binding Rossmann-fold domains"/>
    <property type="match status" value="1"/>
</dbReference>
<dbReference type="InterPro" id="IPR036291">
    <property type="entry name" value="NAD(P)-bd_dom_sf"/>
</dbReference>
<evidence type="ECO:0000259" key="3">
    <source>
        <dbReference type="Pfam" id="PF01408"/>
    </source>
</evidence>
<accession>A0A9W6HRS6</accession>
<gene>
    <name evidence="5" type="ORF">GCM10017596_10530</name>
</gene>
<feature type="domain" description="Gfo/Idh/MocA-like oxidoreductase N-terminal" evidence="3">
    <location>
        <begin position="1"/>
        <end position="120"/>
    </location>
</feature>
<dbReference type="GO" id="GO:0016491">
    <property type="term" value="F:oxidoreductase activity"/>
    <property type="evidence" value="ECO:0007669"/>
    <property type="project" value="UniProtKB-KW"/>
</dbReference>
<dbReference type="EMBL" id="BSET01000001">
    <property type="protein sequence ID" value="GLK01338.1"/>
    <property type="molecule type" value="Genomic_DNA"/>
</dbReference>
<organism evidence="5 6">
    <name type="scientific">Microbacterium keratanolyticum</name>
    <dbReference type="NCBI Taxonomy" id="67574"/>
    <lineage>
        <taxon>Bacteria</taxon>
        <taxon>Bacillati</taxon>
        <taxon>Actinomycetota</taxon>
        <taxon>Actinomycetes</taxon>
        <taxon>Micrococcales</taxon>
        <taxon>Microbacteriaceae</taxon>
        <taxon>Microbacterium</taxon>
    </lineage>
</organism>
<dbReference type="GO" id="GO:0000166">
    <property type="term" value="F:nucleotide binding"/>
    <property type="evidence" value="ECO:0007669"/>
    <property type="project" value="InterPro"/>
</dbReference>
<evidence type="ECO:0000313" key="6">
    <source>
        <dbReference type="Proteomes" id="UP001142325"/>
    </source>
</evidence>
<dbReference type="AlphaFoldDB" id="A0A9W6HRS6"/>
<dbReference type="Gene3D" id="3.30.360.10">
    <property type="entry name" value="Dihydrodipicolinate Reductase, domain 2"/>
    <property type="match status" value="1"/>
</dbReference>
<evidence type="ECO:0000259" key="4">
    <source>
        <dbReference type="Pfam" id="PF22725"/>
    </source>
</evidence>
<dbReference type="PANTHER" id="PTHR43818">
    <property type="entry name" value="BCDNA.GH03377"/>
    <property type="match status" value="1"/>
</dbReference>
<comment type="caution">
    <text evidence="5">The sequence shown here is derived from an EMBL/GenBank/DDBJ whole genome shotgun (WGS) entry which is preliminary data.</text>
</comment>
<sequence>MRIGLIGAGAVAKYHVEAALALPGARFTAICDLDESAAARAAKDVEGVQFFTDYRALVESDDVDAVIVNTPHALHLPMAIDAARAGKHVLVEKPMATSLADCDLMQEETAAAGVKLAVGHIQHFLPDKVAARALLEQGELGEVVMIRDQRSTDYRPGTRPEWFFSRPIAGGGALINIGGHCLDRALWFGGAPAVEVSASVAQRFGVPVETDGTIALRLANGVGVTIAVVSDPPARSDLLAIVCERGVIEADPRVGTLVRVDGHTRVVRDPDAGDIQQAFTAQLADFLGVIDGDAPAVPLEHARHVVELVLASYESAAAQRSLQIPLRAEVPA</sequence>
<dbReference type="InterPro" id="IPR055170">
    <property type="entry name" value="GFO_IDH_MocA-like_dom"/>
</dbReference>
<dbReference type="Pfam" id="PF22725">
    <property type="entry name" value="GFO_IDH_MocA_C3"/>
    <property type="match status" value="1"/>
</dbReference>
<dbReference type="InterPro" id="IPR000683">
    <property type="entry name" value="Gfo/Idh/MocA-like_OxRdtase_N"/>
</dbReference>
<dbReference type="Proteomes" id="UP001142325">
    <property type="component" value="Unassembled WGS sequence"/>
</dbReference>
<evidence type="ECO:0000256" key="1">
    <source>
        <dbReference type="ARBA" id="ARBA00023002"/>
    </source>
</evidence>
<dbReference type="RefSeq" id="WP_204938987.1">
    <property type="nucleotide sequence ID" value="NZ_BAAAUM010000001.1"/>
</dbReference>
<proteinExistence type="predicted"/>
<reference evidence="5" key="1">
    <citation type="journal article" date="2014" name="Int. J. Syst. Evol. Microbiol.">
        <title>Complete genome sequence of Corynebacterium casei LMG S-19264T (=DSM 44701T), isolated from a smear-ripened cheese.</title>
        <authorList>
            <consortium name="US DOE Joint Genome Institute (JGI-PGF)"/>
            <person name="Walter F."/>
            <person name="Albersmeier A."/>
            <person name="Kalinowski J."/>
            <person name="Ruckert C."/>
        </authorList>
    </citation>
    <scope>NUCLEOTIDE SEQUENCE</scope>
    <source>
        <strain evidence="5">VKM Ac-1958</strain>
    </source>
</reference>
<dbReference type="SUPFAM" id="SSF55347">
    <property type="entry name" value="Glyceraldehyde-3-phosphate dehydrogenase-like, C-terminal domain"/>
    <property type="match status" value="1"/>
</dbReference>
<feature type="domain" description="GFO/IDH/MocA-like oxidoreductase" evidence="4">
    <location>
        <begin position="130"/>
        <end position="249"/>
    </location>
</feature>
<dbReference type="Pfam" id="PF01408">
    <property type="entry name" value="GFO_IDH_MocA"/>
    <property type="match status" value="1"/>
</dbReference>